<feature type="domain" description="Protein TsetseEP" evidence="3">
    <location>
        <begin position="55"/>
        <end position="171"/>
    </location>
</feature>
<organism evidence="5">
    <name type="scientific">Drosophila grimshawi</name>
    <name type="common">Hawaiian fruit fly</name>
    <name type="synonym">Idiomyia grimshawi</name>
    <dbReference type="NCBI Taxonomy" id="7222"/>
    <lineage>
        <taxon>Eukaryota</taxon>
        <taxon>Metazoa</taxon>
        <taxon>Ecdysozoa</taxon>
        <taxon>Arthropoda</taxon>
        <taxon>Hexapoda</taxon>
        <taxon>Insecta</taxon>
        <taxon>Pterygota</taxon>
        <taxon>Neoptera</taxon>
        <taxon>Endopterygota</taxon>
        <taxon>Diptera</taxon>
        <taxon>Brachycera</taxon>
        <taxon>Muscomorpha</taxon>
        <taxon>Ephydroidea</taxon>
        <taxon>Drosophilidae</taxon>
        <taxon>Drosophila</taxon>
        <taxon>Hawaiian Drosophila</taxon>
    </lineage>
</organism>
<evidence type="ECO:0000313" key="4">
    <source>
        <dbReference type="EMBL" id="EDW01443.1"/>
    </source>
</evidence>
<feature type="compositionally biased region" description="Polar residues" evidence="1">
    <location>
        <begin position="331"/>
        <end position="351"/>
    </location>
</feature>
<feature type="region of interest" description="Disordered" evidence="1">
    <location>
        <begin position="192"/>
        <end position="363"/>
    </location>
</feature>
<evidence type="ECO:0000256" key="2">
    <source>
        <dbReference type="SAM" id="SignalP"/>
    </source>
</evidence>
<evidence type="ECO:0000256" key="1">
    <source>
        <dbReference type="SAM" id="MobiDB-lite"/>
    </source>
</evidence>
<keyword evidence="5" id="KW-1185">Reference proteome</keyword>
<feature type="compositionally biased region" description="Polar residues" evidence="1">
    <location>
        <begin position="192"/>
        <end position="203"/>
    </location>
</feature>
<dbReference type="KEGG" id="dgr:6559967"/>
<keyword evidence="2" id="KW-0732">Signal</keyword>
<dbReference type="EMBL" id="CH916367">
    <property type="protein sequence ID" value="EDW01443.1"/>
    <property type="molecule type" value="Genomic_DNA"/>
</dbReference>
<protein>
    <submittedName>
        <fullName evidence="4">GH20452</fullName>
    </submittedName>
</protein>
<dbReference type="PhylomeDB" id="B4J9G2"/>
<dbReference type="AlphaFoldDB" id="B4J9G2"/>
<dbReference type="Pfam" id="PF05267">
    <property type="entry name" value="DUF725"/>
    <property type="match status" value="1"/>
</dbReference>
<accession>B4J9G2</accession>
<dbReference type="InParanoid" id="B4J9G2"/>
<evidence type="ECO:0000313" key="5">
    <source>
        <dbReference type="Proteomes" id="UP000001070"/>
    </source>
</evidence>
<dbReference type="HOGENOM" id="CLU_054640_0_0_1"/>
<dbReference type="PROSITE" id="PS51257">
    <property type="entry name" value="PROKAR_LIPOPROTEIN"/>
    <property type="match status" value="1"/>
</dbReference>
<evidence type="ECO:0000259" key="3">
    <source>
        <dbReference type="Pfam" id="PF05267"/>
    </source>
</evidence>
<feature type="signal peptide" evidence="2">
    <location>
        <begin position="1"/>
        <end position="18"/>
    </location>
</feature>
<proteinExistence type="predicted"/>
<dbReference type="eggNOG" id="ENOG502RYEU">
    <property type="taxonomic scope" value="Eukaryota"/>
</dbReference>
<sequence length="378" mass="40745">MMKFAIALCLVLAVGCNAFFSTKDVDFQPFLRLQQKAMHSLISAHSDTDDPNLINNCFNQYIIDQTATLTNYNKVYTACVATAQTDKNTLTAQSEESRNDLLSRSEDMCSSMNSCESFADGLQFFDCYRTSSADSYKVMFTLNSDANTQYNTISNKYNIIDSDLTICVEDARLEYATGLEKCDSDFNTCISGGEVSTTNSPPVTTEKPVDSTTEEPVESTTEAPAVSTEEPVGSTTEAPAVSTEEPVGSTTEAPAVSTEEPVGSTTEAPAVSTEEPVESTTEAPAVSTEEPVESTTEAPAVSTEEPVESTTEAPAVSTEEPVESTTEAPASPNTEPTIPTEQPLNPTNTTPEKMPEEDIGKMLPETFRSALNKLPRFF</sequence>
<dbReference type="STRING" id="7222.B4J9G2"/>
<gene>
    <name evidence="4" type="primary">Dgri\GH20452</name>
    <name evidence="4" type="ORF">Dgri_GH20452</name>
</gene>
<reference evidence="4 5" key="1">
    <citation type="journal article" date="2007" name="Nature">
        <title>Evolution of genes and genomes on the Drosophila phylogeny.</title>
        <authorList>
            <consortium name="Drosophila 12 Genomes Consortium"/>
            <person name="Clark A.G."/>
            <person name="Eisen M.B."/>
            <person name="Smith D.R."/>
            <person name="Bergman C.M."/>
            <person name="Oliver B."/>
            <person name="Markow T.A."/>
            <person name="Kaufman T.C."/>
            <person name="Kellis M."/>
            <person name="Gelbart W."/>
            <person name="Iyer V.N."/>
            <person name="Pollard D.A."/>
            <person name="Sackton T.B."/>
            <person name="Larracuente A.M."/>
            <person name="Singh N.D."/>
            <person name="Abad J.P."/>
            <person name="Abt D.N."/>
            <person name="Adryan B."/>
            <person name="Aguade M."/>
            <person name="Akashi H."/>
            <person name="Anderson W.W."/>
            <person name="Aquadro C.F."/>
            <person name="Ardell D.H."/>
            <person name="Arguello R."/>
            <person name="Artieri C.G."/>
            <person name="Barbash D.A."/>
            <person name="Barker D."/>
            <person name="Barsanti P."/>
            <person name="Batterham P."/>
            <person name="Batzoglou S."/>
            <person name="Begun D."/>
            <person name="Bhutkar A."/>
            <person name="Blanco E."/>
            <person name="Bosak S.A."/>
            <person name="Bradley R.K."/>
            <person name="Brand A.D."/>
            <person name="Brent M.R."/>
            <person name="Brooks A.N."/>
            <person name="Brown R.H."/>
            <person name="Butlin R.K."/>
            <person name="Caggese C."/>
            <person name="Calvi B.R."/>
            <person name="Bernardo de Carvalho A."/>
            <person name="Caspi A."/>
            <person name="Castrezana S."/>
            <person name="Celniker S.E."/>
            <person name="Chang J.L."/>
            <person name="Chapple C."/>
            <person name="Chatterji S."/>
            <person name="Chinwalla A."/>
            <person name="Civetta A."/>
            <person name="Clifton S.W."/>
            <person name="Comeron J.M."/>
            <person name="Costello J.C."/>
            <person name="Coyne J.A."/>
            <person name="Daub J."/>
            <person name="David R.G."/>
            <person name="Delcher A.L."/>
            <person name="Delehaunty K."/>
            <person name="Do C.B."/>
            <person name="Ebling H."/>
            <person name="Edwards K."/>
            <person name="Eickbush T."/>
            <person name="Evans J.D."/>
            <person name="Filipski A."/>
            <person name="Findeiss S."/>
            <person name="Freyhult E."/>
            <person name="Fulton L."/>
            <person name="Fulton R."/>
            <person name="Garcia A.C."/>
            <person name="Gardiner A."/>
            <person name="Garfield D.A."/>
            <person name="Garvin B.E."/>
            <person name="Gibson G."/>
            <person name="Gilbert D."/>
            <person name="Gnerre S."/>
            <person name="Godfrey J."/>
            <person name="Good R."/>
            <person name="Gotea V."/>
            <person name="Gravely B."/>
            <person name="Greenberg A.J."/>
            <person name="Griffiths-Jones S."/>
            <person name="Gross S."/>
            <person name="Guigo R."/>
            <person name="Gustafson E.A."/>
            <person name="Haerty W."/>
            <person name="Hahn M.W."/>
            <person name="Halligan D.L."/>
            <person name="Halpern A.L."/>
            <person name="Halter G.M."/>
            <person name="Han M.V."/>
            <person name="Heger A."/>
            <person name="Hillier L."/>
            <person name="Hinrichs A.S."/>
            <person name="Holmes I."/>
            <person name="Hoskins R.A."/>
            <person name="Hubisz M.J."/>
            <person name="Hultmark D."/>
            <person name="Huntley M.A."/>
            <person name="Jaffe D.B."/>
            <person name="Jagadeeshan S."/>
            <person name="Jeck W.R."/>
            <person name="Johnson J."/>
            <person name="Jones C.D."/>
            <person name="Jordan W.C."/>
            <person name="Karpen G.H."/>
            <person name="Kataoka E."/>
            <person name="Keightley P.D."/>
            <person name="Kheradpour P."/>
            <person name="Kirkness E.F."/>
            <person name="Koerich L.B."/>
            <person name="Kristiansen K."/>
            <person name="Kudrna D."/>
            <person name="Kulathinal R.J."/>
            <person name="Kumar S."/>
            <person name="Kwok R."/>
            <person name="Lander E."/>
            <person name="Langley C.H."/>
            <person name="Lapoint R."/>
            <person name="Lazzaro B.P."/>
            <person name="Lee S.J."/>
            <person name="Levesque L."/>
            <person name="Li R."/>
            <person name="Lin C.F."/>
            <person name="Lin M.F."/>
            <person name="Lindblad-Toh K."/>
            <person name="Llopart A."/>
            <person name="Long M."/>
            <person name="Low L."/>
            <person name="Lozovsky E."/>
            <person name="Lu J."/>
            <person name="Luo M."/>
            <person name="Machado C.A."/>
            <person name="Makalowski W."/>
            <person name="Marzo M."/>
            <person name="Matsuda M."/>
            <person name="Matzkin L."/>
            <person name="McAllister B."/>
            <person name="McBride C.S."/>
            <person name="McKernan B."/>
            <person name="McKernan K."/>
            <person name="Mendez-Lago M."/>
            <person name="Minx P."/>
            <person name="Mollenhauer M.U."/>
            <person name="Montooth K."/>
            <person name="Mount S.M."/>
            <person name="Mu X."/>
            <person name="Myers E."/>
            <person name="Negre B."/>
            <person name="Newfeld S."/>
            <person name="Nielsen R."/>
            <person name="Noor M.A."/>
            <person name="O'Grady P."/>
            <person name="Pachter L."/>
            <person name="Papaceit M."/>
            <person name="Parisi M.J."/>
            <person name="Parisi M."/>
            <person name="Parts L."/>
            <person name="Pedersen J.S."/>
            <person name="Pesole G."/>
            <person name="Phillippy A.M."/>
            <person name="Ponting C.P."/>
            <person name="Pop M."/>
            <person name="Porcelli D."/>
            <person name="Powell J.R."/>
            <person name="Prohaska S."/>
            <person name="Pruitt K."/>
            <person name="Puig M."/>
            <person name="Quesneville H."/>
            <person name="Ram K.R."/>
            <person name="Rand D."/>
            <person name="Rasmussen M.D."/>
            <person name="Reed L.K."/>
            <person name="Reenan R."/>
            <person name="Reily A."/>
            <person name="Remington K.A."/>
            <person name="Rieger T.T."/>
            <person name="Ritchie M.G."/>
            <person name="Robin C."/>
            <person name="Rogers Y.H."/>
            <person name="Rohde C."/>
            <person name="Rozas J."/>
            <person name="Rubenfield M.J."/>
            <person name="Ruiz A."/>
            <person name="Russo S."/>
            <person name="Salzberg S.L."/>
            <person name="Sanchez-Gracia A."/>
            <person name="Saranga D.J."/>
            <person name="Sato H."/>
            <person name="Schaeffer S.W."/>
            <person name="Schatz M.C."/>
            <person name="Schlenke T."/>
            <person name="Schwartz R."/>
            <person name="Segarra C."/>
            <person name="Singh R.S."/>
            <person name="Sirot L."/>
            <person name="Sirota M."/>
            <person name="Sisneros N.B."/>
            <person name="Smith C.D."/>
            <person name="Smith T.F."/>
            <person name="Spieth J."/>
            <person name="Stage D.E."/>
            <person name="Stark A."/>
            <person name="Stephan W."/>
            <person name="Strausberg R.L."/>
            <person name="Strempel S."/>
            <person name="Sturgill D."/>
            <person name="Sutton G."/>
            <person name="Sutton G.G."/>
            <person name="Tao W."/>
            <person name="Teichmann S."/>
            <person name="Tobari Y.N."/>
            <person name="Tomimura Y."/>
            <person name="Tsolas J.M."/>
            <person name="Valente V.L."/>
            <person name="Venter E."/>
            <person name="Venter J.C."/>
            <person name="Vicario S."/>
            <person name="Vieira F.G."/>
            <person name="Vilella A.J."/>
            <person name="Villasante A."/>
            <person name="Walenz B."/>
            <person name="Wang J."/>
            <person name="Wasserman M."/>
            <person name="Watts T."/>
            <person name="Wilson D."/>
            <person name="Wilson R.K."/>
            <person name="Wing R.A."/>
            <person name="Wolfner M.F."/>
            <person name="Wong A."/>
            <person name="Wong G.K."/>
            <person name="Wu C.I."/>
            <person name="Wu G."/>
            <person name="Yamamoto D."/>
            <person name="Yang H.P."/>
            <person name="Yang S.P."/>
            <person name="Yorke J.A."/>
            <person name="Yoshida K."/>
            <person name="Zdobnov E."/>
            <person name="Zhang P."/>
            <person name="Zhang Y."/>
            <person name="Zimin A.V."/>
            <person name="Baldwin J."/>
            <person name="Abdouelleil A."/>
            <person name="Abdulkadir J."/>
            <person name="Abebe A."/>
            <person name="Abera B."/>
            <person name="Abreu J."/>
            <person name="Acer S.C."/>
            <person name="Aftuck L."/>
            <person name="Alexander A."/>
            <person name="An P."/>
            <person name="Anderson E."/>
            <person name="Anderson S."/>
            <person name="Arachi H."/>
            <person name="Azer M."/>
            <person name="Bachantsang P."/>
            <person name="Barry A."/>
            <person name="Bayul T."/>
            <person name="Berlin A."/>
            <person name="Bessette D."/>
            <person name="Bloom T."/>
            <person name="Blye J."/>
            <person name="Boguslavskiy L."/>
            <person name="Bonnet C."/>
            <person name="Boukhgalter B."/>
            <person name="Bourzgui I."/>
            <person name="Brown A."/>
            <person name="Cahill P."/>
            <person name="Channer S."/>
            <person name="Cheshatsang Y."/>
            <person name="Chuda L."/>
            <person name="Citroen M."/>
            <person name="Collymore A."/>
            <person name="Cooke P."/>
            <person name="Costello M."/>
            <person name="D'Aco K."/>
            <person name="Daza R."/>
            <person name="De Haan G."/>
            <person name="DeGray S."/>
            <person name="DeMaso C."/>
            <person name="Dhargay N."/>
            <person name="Dooley K."/>
            <person name="Dooley E."/>
            <person name="Doricent M."/>
            <person name="Dorje P."/>
            <person name="Dorjee K."/>
            <person name="Dupes A."/>
            <person name="Elong R."/>
            <person name="Falk J."/>
            <person name="Farina A."/>
            <person name="Faro S."/>
            <person name="Ferguson D."/>
            <person name="Fisher S."/>
            <person name="Foley C.D."/>
            <person name="Franke A."/>
            <person name="Friedrich D."/>
            <person name="Gadbois L."/>
            <person name="Gearin G."/>
            <person name="Gearin C.R."/>
            <person name="Giannoukos G."/>
            <person name="Goode T."/>
            <person name="Graham J."/>
            <person name="Grandbois E."/>
            <person name="Grewal S."/>
            <person name="Gyaltsen K."/>
            <person name="Hafez N."/>
            <person name="Hagos B."/>
            <person name="Hall J."/>
            <person name="Henson C."/>
            <person name="Hollinger A."/>
            <person name="Honan T."/>
            <person name="Huard M.D."/>
            <person name="Hughes L."/>
            <person name="Hurhula B."/>
            <person name="Husby M.E."/>
            <person name="Kamat A."/>
            <person name="Kanga B."/>
            <person name="Kashin S."/>
            <person name="Khazanovich D."/>
            <person name="Kisner P."/>
            <person name="Lance K."/>
            <person name="Lara M."/>
            <person name="Lee W."/>
            <person name="Lennon N."/>
            <person name="Letendre F."/>
            <person name="LeVine R."/>
            <person name="Lipovsky A."/>
            <person name="Liu X."/>
            <person name="Liu J."/>
            <person name="Liu S."/>
            <person name="Lokyitsang T."/>
            <person name="Lokyitsang Y."/>
            <person name="Lubonja R."/>
            <person name="Lui A."/>
            <person name="MacDonald P."/>
            <person name="Magnisalis V."/>
            <person name="Maru K."/>
            <person name="Matthews C."/>
            <person name="McCusker W."/>
            <person name="McDonough S."/>
            <person name="Mehta T."/>
            <person name="Meldrim J."/>
            <person name="Meneus L."/>
            <person name="Mihai O."/>
            <person name="Mihalev A."/>
            <person name="Mihova T."/>
            <person name="Mittelman R."/>
            <person name="Mlenga V."/>
            <person name="Montmayeur A."/>
            <person name="Mulrain L."/>
            <person name="Navidi A."/>
            <person name="Naylor J."/>
            <person name="Negash T."/>
            <person name="Nguyen T."/>
            <person name="Nguyen N."/>
            <person name="Nicol R."/>
            <person name="Norbu C."/>
            <person name="Norbu N."/>
            <person name="Novod N."/>
            <person name="O'Neill B."/>
            <person name="Osman S."/>
            <person name="Markiewicz E."/>
            <person name="Oyono O.L."/>
            <person name="Patti C."/>
            <person name="Phunkhang P."/>
            <person name="Pierre F."/>
            <person name="Priest M."/>
            <person name="Raghuraman S."/>
            <person name="Rege F."/>
            <person name="Reyes R."/>
            <person name="Rise C."/>
            <person name="Rogov P."/>
            <person name="Ross K."/>
            <person name="Ryan E."/>
            <person name="Settipalli S."/>
            <person name="Shea T."/>
            <person name="Sherpa N."/>
            <person name="Shi L."/>
            <person name="Shih D."/>
            <person name="Sparrow T."/>
            <person name="Spaulding J."/>
            <person name="Stalker J."/>
            <person name="Stange-Thomann N."/>
            <person name="Stavropoulos S."/>
            <person name="Stone C."/>
            <person name="Strader C."/>
            <person name="Tesfaye S."/>
            <person name="Thomson T."/>
            <person name="Thoulutsang Y."/>
            <person name="Thoulutsang D."/>
            <person name="Topham K."/>
            <person name="Topping I."/>
            <person name="Tsamla T."/>
            <person name="Vassiliev H."/>
            <person name="Vo A."/>
            <person name="Wangchuk T."/>
            <person name="Wangdi T."/>
            <person name="Weiand M."/>
            <person name="Wilkinson J."/>
            <person name="Wilson A."/>
            <person name="Yadav S."/>
            <person name="Young G."/>
            <person name="Yu Q."/>
            <person name="Zembek L."/>
            <person name="Zhong D."/>
            <person name="Zimmer A."/>
            <person name="Zwirko Z."/>
            <person name="Jaffe D.B."/>
            <person name="Alvarez P."/>
            <person name="Brockman W."/>
            <person name="Butler J."/>
            <person name="Chin C."/>
            <person name="Gnerre S."/>
            <person name="Grabherr M."/>
            <person name="Kleber M."/>
            <person name="Mauceli E."/>
            <person name="MacCallum I."/>
        </authorList>
    </citation>
    <scope>NUCLEOTIDE SEQUENCE [LARGE SCALE GENOMIC DNA]</scope>
    <source>
        <strain evidence="5">Tucson 15287-2541.00</strain>
    </source>
</reference>
<dbReference type="Proteomes" id="UP000001070">
    <property type="component" value="Unassembled WGS sequence"/>
</dbReference>
<dbReference type="OrthoDB" id="7984027at2759"/>
<dbReference type="InterPro" id="IPR007931">
    <property type="entry name" value="TsetseEP"/>
</dbReference>
<name>B4J9G2_DROGR</name>
<dbReference type="OMA" id="GQRRSWN"/>
<feature type="compositionally biased region" description="Low complexity" evidence="1">
    <location>
        <begin position="270"/>
        <end position="330"/>
    </location>
</feature>
<feature type="chain" id="PRO_5002808617" evidence="2">
    <location>
        <begin position="19"/>
        <end position="378"/>
    </location>
</feature>